<dbReference type="EMBL" id="BA000059">
    <property type="protein sequence ID" value="BAO05259.1"/>
    <property type="molecule type" value="Genomic_DNA"/>
</dbReference>
<dbReference type="AlphaFoldDB" id="A0A060NA30"/>
<organism evidence="1">
    <name type="scientific">Clostridium botulinum B str. Osaka05</name>
    <dbReference type="NCBI Taxonomy" id="1407017"/>
    <lineage>
        <taxon>Bacteria</taxon>
        <taxon>Bacillati</taxon>
        <taxon>Bacillota</taxon>
        <taxon>Clostridia</taxon>
        <taxon>Eubacteriales</taxon>
        <taxon>Clostridiaceae</taxon>
        <taxon>Clostridium</taxon>
    </lineage>
</organism>
<dbReference type="Proteomes" id="UP000054164">
    <property type="component" value="Unassembled WGS sequence"/>
</dbReference>
<dbReference type="HOGENOM" id="CLU_1632475_0_0_9"/>
<gene>
    <name evidence="1" type="ORF">CBO05P2_234</name>
</gene>
<reference evidence="1" key="1">
    <citation type="submission" date="2013-10" db="EMBL/GenBank/DDBJ databases">
        <title>Draft genome sequence of Clostridium botulinum type B strain Osaka05.</title>
        <authorList>
            <person name="Sakaguchi Y."/>
            <person name="Hosomi K."/>
            <person name="Uchiyama J."/>
            <person name="Ogura Y."/>
            <person name="Sakaguchi M."/>
            <person name="Kohda T."/>
            <person name="Mukamoto M."/>
            <person name="Misawa N."/>
            <person name="Matsuzaki S."/>
            <person name="Hayashi T."/>
            <person name="Kozaki S."/>
        </authorList>
    </citation>
    <scope>NUCLEOTIDE SEQUENCE</scope>
    <source>
        <strain evidence="1">Osaka05</strain>
    </source>
</reference>
<name>A0A060NA30_CLOBO</name>
<proteinExistence type="predicted"/>
<sequence>MYLKNNKGSGLSFLLFGCFLIVFMVFSNINILNAEIYNYEKNKKEYIIDSSIDLFKNNETNMALELLNKNNIKIDTAIVVMKNKQNFNVKSINNNSINETNINIAQLHNIIKLQTDNKINKKLDTFIKSNDTKMYIIISEFKANFNKLENDMEIIYCKKYEK</sequence>
<evidence type="ECO:0008006" key="2">
    <source>
        <dbReference type="Google" id="ProtNLM"/>
    </source>
</evidence>
<accession>A0A060NA30</accession>
<dbReference type="PROSITE" id="PS51257">
    <property type="entry name" value="PROKAR_LIPOPROTEIN"/>
    <property type="match status" value="1"/>
</dbReference>
<protein>
    <recommendedName>
        <fullName evidence="2">Lipoprotein</fullName>
    </recommendedName>
</protein>
<evidence type="ECO:0000313" key="1">
    <source>
        <dbReference type="EMBL" id="BAO05259.1"/>
    </source>
</evidence>
<dbReference type="RefSeq" id="WP_030032471.1">
    <property type="nucleotide sequence ID" value="NZ_BA000059.1"/>
</dbReference>